<dbReference type="PANTHER" id="PTHR31424">
    <property type="entry name" value="PROTEIN CBG23806"/>
    <property type="match status" value="1"/>
</dbReference>
<dbReference type="STRING" id="44941.A0A397VXN2"/>
<gene>
    <name evidence="1" type="ORF">C2G38_2160971</name>
</gene>
<comment type="caution">
    <text evidence="1">The sequence shown here is derived from an EMBL/GenBank/DDBJ whole genome shotgun (WGS) entry which is preliminary data.</text>
</comment>
<organism evidence="1 2">
    <name type="scientific">Gigaspora rosea</name>
    <dbReference type="NCBI Taxonomy" id="44941"/>
    <lineage>
        <taxon>Eukaryota</taxon>
        <taxon>Fungi</taxon>
        <taxon>Fungi incertae sedis</taxon>
        <taxon>Mucoromycota</taxon>
        <taxon>Glomeromycotina</taxon>
        <taxon>Glomeromycetes</taxon>
        <taxon>Diversisporales</taxon>
        <taxon>Gigasporaceae</taxon>
        <taxon>Gigaspora</taxon>
    </lineage>
</organism>
<reference evidence="1 2" key="1">
    <citation type="submission" date="2018-06" db="EMBL/GenBank/DDBJ databases">
        <title>Comparative genomics reveals the genomic features of Rhizophagus irregularis, R. cerebriforme, R. diaphanum and Gigaspora rosea, and their symbiotic lifestyle signature.</title>
        <authorList>
            <person name="Morin E."/>
            <person name="San Clemente H."/>
            <person name="Chen E.C.H."/>
            <person name="De La Providencia I."/>
            <person name="Hainaut M."/>
            <person name="Kuo A."/>
            <person name="Kohler A."/>
            <person name="Murat C."/>
            <person name="Tang N."/>
            <person name="Roy S."/>
            <person name="Loubradou J."/>
            <person name="Henrissat B."/>
            <person name="Grigoriev I.V."/>
            <person name="Corradi N."/>
            <person name="Roux C."/>
            <person name="Martin F.M."/>
        </authorList>
    </citation>
    <scope>NUCLEOTIDE SEQUENCE [LARGE SCALE GENOMIC DNA]</scope>
    <source>
        <strain evidence="1 2">DAOM 194757</strain>
    </source>
</reference>
<protein>
    <submittedName>
        <fullName evidence="1">Uncharacterized protein</fullName>
    </submittedName>
</protein>
<name>A0A397VXN2_9GLOM</name>
<keyword evidence="2" id="KW-1185">Reference proteome</keyword>
<dbReference type="Proteomes" id="UP000266673">
    <property type="component" value="Unassembled WGS sequence"/>
</dbReference>
<dbReference type="PANTHER" id="PTHR31424:SF5">
    <property type="entry name" value="APPLE DOMAIN-CONTAINING PROTEIN"/>
    <property type="match status" value="1"/>
</dbReference>
<sequence>MKLKQLGVEKVTTLKLTQTSVSEASSSALTKWLEKSLQYSVDTNFYTIEYNNQNKENQKQRAIIEVNLSENEQPDIDDSDIIEQVTNAIGKAGYRSIKDILNYIMPFLINQNILNPTNPSINLRISGDGRNVRRKIKHVMVTCAILDDKTNFYFPNHHYVVVLYPRSENYDSLKNAISLFLNELHELKELEIKINNITWNINLYFSADWKFLCICLGFNGANSYYYCS</sequence>
<evidence type="ECO:0000313" key="2">
    <source>
        <dbReference type="Proteomes" id="UP000266673"/>
    </source>
</evidence>
<evidence type="ECO:0000313" key="1">
    <source>
        <dbReference type="EMBL" id="RIB27274.1"/>
    </source>
</evidence>
<dbReference type="EMBL" id="QKWP01000104">
    <property type="protein sequence ID" value="RIB27274.1"/>
    <property type="molecule type" value="Genomic_DNA"/>
</dbReference>
<proteinExistence type="predicted"/>
<dbReference type="AlphaFoldDB" id="A0A397VXN2"/>
<accession>A0A397VXN2</accession>
<dbReference type="OrthoDB" id="2433592at2759"/>